<evidence type="ECO:0000313" key="3">
    <source>
        <dbReference type="Proteomes" id="UP000015241"/>
    </source>
</evidence>
<gene>
    <name evidence="2" type="ORF">FOMPIDRAFT_74696</name>
</gene>
<protein>
    <submittedName>
        <fullName evidence="2">Uncharacterized protein</fullName>
    </submittedName>
</protein>
<keyword evidence="3" id="KW-1185">Reference proteome</keyword>
<dbReference type="EMBL" id="KE504130">
    <property type="protein sequence ID" value="EPT03424.1"/>
    <property type="molecule type" value="Genomic_DNA"/>
</dbReference>
<organism evidence="2 3">
    <name type="scientific">Fomitopsis schrenkii</name>
    <name type="common">Brown rot fungus</name>
    <dbReference type="NCBI Taxonomy" id="2126942"/>
    <lineage>
        <taxon>Eukaryota</taxon>
        <taxon>Fungi</taxon>
        <taxon>Dikarya</taxon>
        <taxon>Basidiomycota</taxon>
        <taxon>Agaricomycotina</taxon>
        <taxon>Agaricomycetes</taxon>
        <taxon>Polyporales</taxon>
        <taxon>Fomitopsis</taxon>
    </lineage>
</organism>
<evidence type="ECO:0000256" key="1">
    <source>
        <dbReference type="SAM" id="MobiDB-lite"/>
    </source>
</evidence>
<feature type="region of interest" description="Disordered" evidence="1">
    <location>
        <begin position="1"/>
        <end position="22"/>
    </location>
</feature>
<dbReference type="eggNOG" id="ENOG502RCT5">
    <property type="taxonomic scope" value="Eukaryota"/>
</dbReference>
<dbReference type="OrthoDB" id="2595043at2759"/>
<name>S8EJD3_FOMSC</name>
<dbReference type="InParanoid" id="S8EJD3"/>
<reference evidence="2 3" key="1">
    <citation type="journal article" date="2012" name="Science">
        <title>The Paleozoic origin of enzymatic lignin decomposition reconstructed from 31 fungal genomes.</title>
        <authorList>
            <person name="Floudas D."/>
            <person name="Binder M."/>
            <person name="Riley R."/>
            <person name="Barry K."/>
            <person name="Blanchette R.A."/>
            <person name="Henrissat B."/>
            <person name="Martinez A.T."/>
            <person name="Otillar R."/>
            <person name="Spatafora J.W."/>
            <person name="Yadav J.S."/>
            <person name="Aerts A."/>
            <person name="Benoit I."/>
            <person name="Boyd A."/>
            <person name="Carlson A."/>
            <person name="Copeland A."/>
            <person name="Coutinho P.M."/>
            <person name="de Vries R.P."/>
            <person name="Ferreira P."/>
            <person name="Findley K."/>
            <person name="Foster B."/>
            <person name="Gaskell J."/>
            <person name="Glotzer D."/>
            <person name="Gorecki P."/>
            <person name="Heitman J."/>
            <person name="Hesse C."/>
            <person name="Hori C."/>
            <person name="Igarashi K."/>
            <person name="Jurgens J.A."/>
            <person name="Kallen N."/>
            <person name="Kersten P."/>
            <person name="Kohler A."/>
            <person name="Kuees U."/>
            <person name="Kumar T.K.A."/>
            <person name="Kuo A."/>
            <person name="LaButti K."/>
            <person name="Larrondo L.F."/>
            <person name="Lindquist E."/>
            <person name="Ling A."/>
            <person name="Lombard V."/>
            <person name="Lucas S."/>
            <person name="Lundell T."/>
            <person name="Martin R."/>
            <person name="McLaughlin D.J."/>
            <person name="Morgenstern I."/>
            <person name="Morin E."/>
            <person name="Murat C."/>
            <person name="Nagy L.G."/>
            <person name="Nolan M."/>
            <person name="Ohm R.A."/>
            <person name="Patyshakuliyeva A."/>
            <person name="Rokas A."/>
            <person name="Ruiz-Duenas F.J."/>
            <person name="Sabat G."/>
            <person name="Salamov A."/>
            <person name="Samejima M."/>
            <person name="Schmutz J."/>
            <person name="Slot J.C."/>
            <person name="St John F."/>
            <person name="Stenlid J."/>
            <person name="Sun H."/>
            <person name="Sun S."/>
            <person name="Syed K."/>
            <person name="Tsang A."/>
            <person name="Wiebenga A."/>
            <person name="Young D."/>
            <person name="Pisabarro A."/>
            <person name="Eastwood D.C."/>
            <person name="Martin F."/>
            <person name="Cullen D."/>
            <person name="Grigoriev I.V."/>
            <person name="Hibbett D.S."/>
        </authorList>
    </citation>
    <scope>NUCLEOTIDE SEQUENCE</scope>
    <source>
        <strain evidence="3">FP-58527</strain>
    </source>
</reference>
<dbReference type="HOGENOM" id="CLU_1959608_0_0_1"/>
<dbReference type="AlphaFoldDB" id="S8EJD3"/>
<feature type="compositionally biased region" description="Polar residues" evidence="1">
    <location>
        <begin position="1"/>
        <end position="21"/>
    </location>
</feature>
<evidence type="ECO:0000313" key="2">
    <source>
        <dbReference type="EMBL" id="EPT03424.1"/>
    </source>
</evidence>
<sequence>MSSPSTNGTSPNGTQSAQPRSTLEADVALLQSLLVQDPNFEESDLDVAEILRRFEAADGIATGLESRLDDIMGNLDSMLGALEPKGQIVEHESVVVRQGDVVVEEEHVVAVETTERAEQGEQK</sequence>
<proteinExistence type="predicted"/>
<accession>S8EJD3</accession>
<dbReference type="Proteomes" id="UP000015241">
    <property type="component" value="Unassembled WGS sequence"/>
</dbReference>